<evidence type="ECO:0000313" key="3">
    <source>
        <dbReference type="EMBL" id="MFC3959048.1"/>
    </source>
</evidence>
<dbReference type="Gene3D" id="3.40.50.1820">
    <property type="entry name" value="alpha/beta hydrolase"/>
    <property type="match status" value="1"/>
</dbReference>
<dbReference type="InterPro" id="IPR000073">
    <property type="entry name" value="AB_hydrolase_1"/>
</dbReference>
<feature type="domain" description="AB hydrolase-1" evidence="2">
    <location>
        <begin position="51"/>
        <end position="326"/>
    </location>
</feature>
<dbReference type="PANTHER" id="PTHR43433">
    <property type="entry name" value="HYDROLASE, ALPHA/BETA FOLD FAMILY PROTEIN"/>
    <property type="match status" value="1"/>
</dbReference>
<dbReference type="Proteomes" id="UP001595846">
    <property type="component" value="Unassembled WGS sequence"/>
</dbReference>
<feature type="region of interest" description="Disordered" evidence="1">
    <location>
        <begin position="189"/>
        <end position="218"/>
    </location>
</feature>
<name>A0ABD5NQQ3_9EURY</name>
<dbReference type="Pfam" id="PF12697">
    <property type="entry name" value="Abhydrolase_6"/>
    <property type="match status" value="1"/>
</dbReference>
<evidence type="ECO:0000259" key="2">
    <source>
        <dbReference type="Pfam" id="PF12697"/>
    </source>
</evidence>
<evidence type="ECO:0000256" key="1">
    <source>
        <dbReference type="SAM" id="MobiDB-lite"/>
    </source>
</evidence>
<keyword evidence="4" id="KW-1185">Reference proteome</keyword>
<dbReference type="RefSeq" id="WP_256533555.1">
    <property type="nucleotide sequence ID" value="NZ_CP101824.1"/>
</dbReference>
<dbReference type="GeneID" id="73902686"/>
<dbReference type="SUPFAM" id="SSF53474">
    <property type="entry name" value="alpha/beta-Hydrolases"/>
    <property type="match status" value="1"/>
</dbReference>
<sequence length="335" mass="36577">MPRVTRDGVELAYEVDPMGEDDSDPDATGSDTGEADERSDTETRVRDDAPVVFVPGIETGRWAWRWQREAFRGRRRVVAPFLRGTGPRVLADGGVAVHDDRGRSDAGLWPVVPSLPGPLRRPIVGRWGGYTVSDLAADLDAVLADDAALGLGRSRGRVHLVGQGLGGAIALQYAVAYGRVRSLTLVGTRHGGTEVPETPDSVRRQQRDPDGGSELARKRARLRPFLTDAFVARNPRLLERLRVWQDEQGPATATRDAQWAAWNRFDPSDRLADVSVPTLVLHGTADRIVPVENGHALAEAIPESEIELIEGGPHLVGLERADRVTDRLDSFLDAH</sequence>
<protein>
    <submittedName>
        <fullName evidence="3">Alpha/beta fold hydrolase</fullName>
    </submittedName>
</protein>
<reference evidence="3 4" key="1">
    <citation type="journal article" date="2019" name="Int. J. Syst. Evol. Microbiol.">
        <title>The Global Catalogue of Microorganisms (GCM) 10K type strain sequencing project: providing services to taxonomists for standard genome sequencing and annotation.</title>
        <authorList>
            <consortium name="The Broad Institute Genomics Platform"/>
            <consortium name="The Broad Institute Genome Sequencing Center for Infectious Disease"/>
            <person name="Wu L."/>
            <person name="Ma J."/>
        </authorList>
    </citation>
    <scope>NUCLEOTIDE SEQUENCE [LARGE SCALE GENOMIC DNA]</scope>
    <source>
        <strain evidence="3 4">IBRC-M 10256</strain>
    </source>
</reference>
<feature type="region of interest" description="Disordered" evidence="1">
    <location>
        <begin position="1"/>
        <end position="47"/>
    </location>
</feature>
<proteinExistence type="predicted"/>
<dbReference type="PANTHER" id="PTHR43433:SF5">
    <property type="entry name" value="AB HYDROLASE-1 DOMAIN-CONTAINING PROTEIN"/>
    <property type="match status" value="1"/>
</dbReference>
<gene>
    <name evidence="3" type="ORF">ACFOUR_11800</name>
</gene>
<evidence type="ECO:0000313" key="4">
    <source>
        <dbReference type="Proteomes" id="UP001595846"/>
    </source>
</evidence>
<dbReference type="GO" id="GO:0016787">
    <property type="term" value="F:hydrolase activity"/>
    <property type="evidence" value="ECO:0007669"/>
    <property type="project" value="UniProtKB-KW"/>
</dbReference>
<feature type="compositionally biased region" description="Basic and acidic residues" evidence="1">
    <location>
        <begin position="200"/>
        <end position="210"/>
    </location>
</feature>
<comment type="caution">
    <text evidence="3">The sequence shown here is derived from an EMBL/GenBank/DDBJ whole genome shotgun (WGS) entry which is preliminary data.</text>
</comment>
<dbReference type="InterPro" id="IPR029058">
    <property type="entry name" value="AB_hydrolase_fold"/>
</dbReference>
<dbReference type="InterPro" id="IPR050471">
    <property type="entry name" value="AB_hydrolase"/>
</dbReference>
<dbReference type="AlphaFoldDB" id="A0ABD5NQQ3"/>
<keyword evidence="3" id="KW-0378">Hydrolase</keyword>
<organism evidence="3 4">
    <name type="scientific">Halovivax cerinus</name>
    <dbReference type="NCBI Taxonomy" id="1487865"/>
    <lineage>
        <taxon>Archaea</taxon>
        <taxon>Methanobacteriati</taxon>
        <taxon>Methanobacteriota</taxon>
        <taxon>Stenosarchaea group</taxon>
        <taxon>Halobacteria</taxon>
        <taxon>Halobacteriales</taxon>
        <taxon>Natrialbaceae</taxon>
        <taxon>Halovivax</taxon>
    </lineage>
</organism>
<feature type="compositionally biased region" description="Basic and acidic residues" evidence="1">
    <location>
        <begin position="35"/>
        <end position="47"/>
    </location>
</feature>
<accession>A0ABD5NQQ3</accession>
<dbReference type="EMBL" id="JBHSAQ010000010">
    <property type="protein sequence ID" value="MFC3959048.1"/>
    <property type="molecule type" value="Genomic_DNA"/>
</dbReference>